<evidence type="ECO:0000313" key="3">
    <source>
        <dbReference type="Proteomes" id="UP001596337"/>
    </source>
</evidence>
<gene>
    <name evidence="2" type="ORF">ACFQGD_28175</name>
</gene>
<dbReference type="Proteomes" id="UP001596337">
    <property type="component" value="Unassembled WGS sequence"/>
</dbReference>
<dbReference type="EMBL" id="JBHSXX010000001">
    <property type="protein sequence ID" value="MFC6871005.1"/>
    <property type="molecule type" value="Genomic_DNA"/>
</dbReference>
<evidence type="ECO:0000256" key="1">
    <source>
        <dbReference type="SAM" id="MobiDB-lite"/>
    </source>
</evidence>
<proteinExistence type="predicted"/>
<feature type="region of interest" description="Disordered" evidence="1">
    <location>
        <begin position="52"/>
        <end position="73"/>
    </location>
</feature>
<reference evidence="3" key="1">
    <citation type="journal article" date="2019" name="Int. J. Syst. Evol. Microbiol.">
        <title>The Global Catalogue of Microorganisms (GCM) 10K type strain sequencing project: providing services to taxonomists for standard genome sequencing and annotation.</title>
        <authorList>
            <consortium name="The Broad Institute Genomics Platform"/>
            <consortium name="The Broad Institute Genome Sequencing Center for Infectious Disease"/>
            <person name="Wu L."/>
            <person name="Ma J."/>
        </authorList>
    </citation>
    <scope>NUCLEOTIDE SEQUENCE [LARGE SCALE GENOMIC DNA]</scope>
    <source>
        <strain evidence="3">KCTC 32255</strain>
    </source>
</reference>
<accession>A0ABW2C9L1</accession>
<dbReference type="RefSeq" id="WP_345406554.1">
    <property type="nucleotide sequence ID" value="NZ_BAABLA010000122.1"/>
</dbReference>
<evidence type="ECO:0008006" key="4">
    <source>
        <dbReference type="Google" id="ProtNLM"/>
    </source>
</evidence>
<name>A0ABW2C9L1_9PSEU</name>
<keyword evidence="3" id="KW-1185">Reference proteome</keyword>
<organism evidence="2 3">
    <name type="scientific">Haloechinothrix salitolerans</name>
    <dbReference type="NCBI Taxonomy" id="926830"/>
    <lineage>
        <taxon>Bacteria</taxon>
        <taxon>Bacillati</taxon>
        <taxon>Actinomycetota</taxon>
        <taxon>Actinomycetes</taxon>
        <taxon>Pseudonocardiales</taxon>
        <taxon>Pseudonocardiaceae</taxon>
        <taxon>Haloechinothrix</taxon>
    </lineage>
</organism>
<protein>
    <recommendedName>
        <fullName evidence="4">DUF2188 domain-containing protein</fullName>
    </recommendedName>
</protein>
<sequence>MALWRKKDPNPDKGWYYNTKTGEVEHLEVSRAIDRLGPYPDEATARRALEIARQRTEEADRADREWGNRDSDG</sequence>
<comment type="caution">
    <text evidence="2">The sequence shown here is derived from an EMBL/GenBank/DDBJ whole genome shotgun (WGS) entry which is preliminary data.</text>
</comment>
<evidence type="ECO:0000313" key="2">
    <source>
        <dbReference type="EMBL" id="MFC6871005.1"/>
    </source>
</evidence>